<dbReference type="InterPro" id="IPR054384">
    <property type="entry name" value="SecDF_P1_head"/>
</dbReference>
<dbReference type="RefSeq" id="WP_222822685.1">
    <property type="nucleotide sequence ID" value="NZ_CP082237.1"/>
</dbReference>
<evidence type="ECO:0000256" key="9">
    <source>
        <dbReference type="HAMAP-Rule" id="MF_01463"/>
    </source>
</evidence>
<proteinExistence type="inferred from homology"/>
<comment type="subcellular location">
    <subcellularLocation>
        <location evidence="1 9">Cell membrane</location>
        <topology evidence="1 9">Multi-pass membrane protein</topology>
    </subcellularLocation>
</comment>
<comment type="similarity">
    <text evidence="9">Belongs to the SecD/SecF family. SecD subfamily.</text>
</comment>
<dbReference type="NCBIfam" id="TIGR01129">
    <property type="entry name" value="secD"/>
    <property type="match status" value="1"/>
</dbReference>
<feature type="domain" description="SecDF P1 head subdomain" evidence="12">
    <location>
        <begin position="122"/>
        <end position="231"/>
    </location>
</feature>
<dbReference type="GO" id="GO:0065002">
    <property type="term" value="P:intracellular protein transmembrane transport"/>
    <property type="evidence" value="ECO:0007669"/>
    <property type="project" value="UniProtKB-UniRule"/>
</dbReference>
<dbReference type="AlphaFoldDB" id="A0A8X8I8F4"/>
<dbReference type="PANTHER" id="PTHR30081:SF1">
    <property type="entry name" value="PROTEIN TRANSLOCASE SUBUNIT SECD"/>
    <property type="match status" value="1"/>
</dbReference>
<reference evidence="13 14" key="1">
    <citation type="journal article" date="2020" name="Extremophiles">
        <title>Genomic analysis of Caldalkalibacillus thermarum TA2.A1 reveals aerobic alkaliphilic metabolism and evolutionary hallmarks linking alkaliphilic bacteria and plant life.</title>
        <authorList>
            <person name="de Jong S.I."/>
            <person name="van den Broek M.A."/>
            <person name="Merkel A.Y."/>
            <person name="de la Torre Cortes P."/>
            <person name="Kalamorz F."/>
            <person name="Cook G.M."/>
            <person name="van Loosdrecht M.C.M."/>
            <person name="McMillan D.G.G."/>
        </authorList>
    </citation>
    <scope>NUCLEOTIDE SEQUENCE [LARGE SCALE GENOMIC DNA]</scope>
    <source>
        <strain evidence="13 14">TA2.A1</strain>
    </source>
</reference>
<feature type="transmembrane region" description="Helical" evidence="9">
    <location>
        <begin position="352"/>
        <end position="370"/>
    </location>
</feature>
<comment type="subunit">
    <text evidence="9">Forms a complex with SecF. Part of the essential Sec protein translocation apparatus which comprises SecA, SecYEG and auxiliary proteins SecDF. Other proteins may also be involved.</text>
</comment>
<evidence type="ECO:0000256" key="3">
    <source>
        <dbReference type="ARBA" id="ARBA00022475"/>
    </source>
</evidence>
<keyword evidence="6 9" id="KW-1133">Transmembrane helix</keyword>
<evidence type="ECO:0000256" key="1">
    <source>
        <dbReference type="ARBA" id="ARBA00004651"/>
    </source>
</evidence>
<feature type="transmembrane region" description="Helical" evidence="9">
    <location>
        <begin position="303"/>
        <end position="322"/>
    </location>
</feature>
<dbReference type="Pfam" id="PF22599">
    <property type="entry name" value="SecDF_P1_head"/>
    <property type="match status" value="1"/>
</dbReference>
<dbReference type="InterPro" id="IPR048634">
    <property type="entry name" value="SecD_SecF_C"/>
</dbReference>
<dbReference type="GO" id="GO:0043952">
    <property type="term" value="P:protein transport by the Sec complex"/>
    <property type="evidence" value="ECO:0007669"/>
    <property type="project" value="UniProtKB-UniRule"/>
</dbReference>
<dbReference type="PANTHER" id="PTHR30081">
    <property type="entry name" value="PROTEIN-EXPORT MEMBRANE PROTEIN SEC"/>
    <property type="match status" value="1"/>
</dbReference>
<evidence type="ECO:0000256" key="5">
    <source>
        <dbReference type="ARBA" id="ARBA00022927"/>
    </source>
</evidence>
<dbReference type="Pfam" id="PF21760">
    <property type="entry name" value="SecD_1st"/>
    <property type="match status" value="1"/>
</dbReference>
<dbReference type="HAMAP" id="MF_01463_B">
    <property type="entry name" value="SecD_B"/>
    <property type="match status" value="1"/>
</dbReference>
<sequence length="426" mass="47499">MRWSMIVIFLAIVIGGFTFMAFSVDSVISNITLGLDLQGGFEILYKVVPVNEEQQVTQSLLHDTYTALYRRVDAMGVSEPDLRVEGEDRIRVRLAGVHDPEEARRFLSTEARLSFRNTEDEFLFGGEHLKEGSARAVFDEYNRPIVMLEFKDPDLIRQITSEYLHDIIVIWLDFDEETDSFREEMLKENPKFLSAPEVKSVLSTEASITGFQSYEEAEELASLLNAGALPVQLEELTARSVSPTLGERALDLTVRAGMIGGALIALYMLLYYRLPGLVAALALFFYVYFILVVFNWMNAVLTLPGIAALVLGIGMAVDANIITNERIKEEIRSGKTIMSSFRAGSKRSLRTIMDANITTIIAAGVLFYFGDFAIQGFALMLIVSIVLSLVTAVLGSRLLLGLLVASRAFDNKPRWFGVKESEISEL</sequence>
<evidence type="ECO:0000256" key="8">
    <source>
        <dbReference type="ARBA" id="ARBA00023136"/>
    </source>
</evidence>
<dbReference type="InterPro" id="IPR048631">
    <property type="entry name" value="SecD_1st"/>
</dbReference>
<dbReference type="SUPFAM" id="SSF82866">
    <property type="entry name" value="Multidrug efflux transporter AcrB transmembrane domain"/>
    <property type="match status" value="1"/>
</dbReference>
<dbReference type="GO" id="GO:0005886">
    <property type="term" value="C:plasma membrane"/>
    <property type="evidence" value="ECO:0007669"/>
    <property type="project" value="UniProtKB-SubCell"/>
</dbReference>
<dbReference type="GO" id="GO:0015450">
    <property type="term" value="F:protein-transporting ATPase activity"/>
    <property type="evidence" value="ECO:0007669"/>
    <property type="project" value="InterPro"/>
</dbReference>
<feature type="transmembrane region" description="Helical" evidence="9">
    <location>
        <begin position="376"/>
        <end position="405"/>
    </location>
</feature>
<dbReference type="FunFam" id="1.20.1640.10:FF:000004">
    <property type="entry name" value="Protein translocase subunit SecD"/>
    <property type="match status" value="1"/>
</dbReference>
<keyword evidence="7 9" id="KW-0811">Translocation</keyword>
<evidence type="ECO:0000256" key="4">
    <source>
        <dbReference type="ARBA" id="ARBA00022692"/>
    </source>
</evidence>
<keyword evidence="14" id="KW-1185">Reference proteome</keyword>
<dbReference type="GO" id="GO:0006605">
    <property type="term" value="P:protein targeting"/>
    <property type="evidence" value="ECO:0007669"/>
    <property type="project" value="UniProtKB-UniRule"/>
</dbReference>
<name>A0A8X8I8F4_CALTT</name>
<dbReference type="Gene3D" id="3.30.70.3220">
    <property type="match status" value="1"/>
</dbReference>
<gene>
    <name evidence="9 13" type="primary">secD</name>
    <name evidence="13" type="ORF">HUR95_14715</name>
</gene>
<keyword evidence="4 9" id="KW-0812">Transmembrane</keyword>
<feature type="domain" description="Protein export membrane protein SecD/SecF C-terminal" evidence="10">
    <location>
        <begin position="233"/>
        <end position="394"/>
    </location>
</feature>
<organism evidence="13 14">
    <name type="scientific">Caldalkalibacillus thermarum (strain TA2.A1)</name>
    <dbReference type="NCBI Taxonomy" id="986075"/>
    <lineage>
        <taxon>Bacteria</taxon>
        <taxon>Bacillati</taxon>
        <taxon>Bacillota</taxon>
        <taxon>Bacilli</taxon>
        <taxon>Bacillales</taxon>
        <taxon>Bacillaceae</taxon>
        <taxon>Caldalkalibacillus</taxon>
    </lineage>
</organism>
<feature type="transmembrane region" description="Helical" evidence="9">
    <location>
        <begin position="252"/>
        <end position="270"/>
    </location>
</feature>
<dbReference type="InterPro" id="IPR055344">
    <property type="entry name" value="SecD_SecF_C_bact"/>
</dbReference>
<accession>A0A8X8I8F4</accession>
<keyword evidence="5 9" id="KW-0653">Protein transport</keyword>
<feature type="domain" description="Protein translocase subunit SecDF P1" evidence="11">
    <location>
        <begin position="64"/>
        <end position="119"/>
    </location>
</feature>
<evidence type="ECO:0000313" key="14">
    <source>
        <dbReference type="Proteomes" id="UP000825179"/>
    </source>
</evidence>
<evidence type="ECO:0000259" key="11">
    <source>
        <dbReference type="Pfam" id="PF21760"/>
    </source>
</evidence>
<dbReference type="EMBL" id="CP082237">
    <property type="protein sequence ID" value="QZT33481.1"/>
    <property type="molecule type" value="Genomic_DNA"/>
</dbReference>
<dbReference type="Pfam" id="PF02355">
    <property type="entry name" value="SecD_SecF_C"/>
    <property type="match status" value="1"/>
</dbReference>
<keyword evidence="8 9" id="KW-0472">Membrane</keyword>
<evidence type="ECO:0000256" key="2">
    <source>
        <dbReference type="ARBA" id="ARBA00022448"/>
    </source>
</evidence>
<dbReference type="InterPro" id="IPR022813">
    <property type="entry name" value="SecD/SecF_arch_bac"/>
</dbReference>
<dbReference type="Gene3D" id="1.20.1640.10">
    <property type="entry name" value="Multidrug efflux transporter AcrB transmembrane domain"/>
    <property type="match status" value="1"/>
</dbReference>
<dbReference type="KEGG" id="cthu:HUR95_14715"/>
<comment type="caution">
    <text evidence="9">Lacks conserved residue(s) required for the propagation of feature annotation.</text>
</comment>
<comment type="function">
    <text evidence="9">Part of the Sec protein translocase complex. Interacts with the SecYEG preprotein conducting channel. SecDF uses the proton motive force (PMF) to complete protein translocation after the ATP-dependent function of SecA.</text>
</comment>
<keyword evidence="2 9" id="KW-0813">Transport</keyword>
<evidence type="ECO:0000256" key="7">
    <source>
        <dbReference type="ARBA" id="ARBA00023010"/>
    </source>
</evidence>
<evidence type="ECO:0000259" key="12">
    <source>
        <dbReference type="Pfam" id="PF22599"/>
    </source>
</evidence>
<feature type="transmembrane region" description="Helical" evidence="9">
    <location>
        <begin position="277"/>
        <end position="297"/>
    </location>
</feature>
<evidence type="ECO:0000256" key="6">
    <source>
        <dbReference type="ARBA" id="ARBA00022989"/>
    </source>
</evidence>
<evidence type="ECO:0000259" key="10">
    <source>
        <dbReference type="Pfam" id="PF02355"/>
    </source>
</evidence>
<dbReference type="InterPro" id="IPR005791">
    <property type="entry name" value="SecD"/>
</dbReference>
<evidence type="ECO:0000313" key="13">
    <source>
        <dbReference type="EMBL" id="QZT33481.1"/>
    </source>
</evidence>
<keyword evidence="3 9" id="KW-1003">Cell membrane</keyword>
<dbReference type="Proteomes" id="UP000825179">
    <property type="component" value="Chromosome"/>
</dbReference>
<protein>
    <recommendedName>
        <fullName evidence="9">Protein translocase subunit SecD</fullName>
    </recommendedName>
</protein>
<dbReference type="NCBIfam" id="TIGR00916">
    <property type="entry name" value="2A0604s01"/>
    <property type="match status" value="1"/>
</dbReference>